<accession>Q4SMR1</accession>
<reference evidence="1" key="1">
    <citation type="journal article" date="2004" name="Nature">
        <title>Genome duplication in the teleost fish Tetraodon nigroviridis reveals the early vertebrate proto-karyotype.</title>
        <authorList>
            <person name="Jaillon O."/>
            <person name="Aury J.-M."/>
            <person name="Brunet F."/>
            <person name="Petit J.-L."/>
            <person name="Stange-Thomann N."/>
            <person name="Mauceli E."/>
            <person name="Bouneau L."/>
            <person name="Fischer C."/>
            <person name="Ozouf-Costaz C."/>
            <person name="Bernot A."/>
            <person name="Nicaud S."/>
            <person name="Jaffe D."/>
            <person name="Fisher S."/>
            <person name="Lutfalla G."/>
            <person name="Dossat C."/>
            <person name="Segurens B."/>
            <person name="Dasilva C."/>
            <person name="Salanoubat M."/>
            <person name="Levy M."/>
            <person name="Boudet N."/>
            <person name="Castellano S."/>
            <person name="Anthouard V."/>
            <person name="Jubin C."/>
            <person name="Castelli V."/>
            <person name="Katinka M."/>
            <person name="Vacherie B."/>
            <person name="Biemont C."/>
            <person name="Skalli Z."/>
            <person name="Cattolico L."/>
            <person name="Poulain J."/>
            <person name="De Berardinis V."/>
            <person name="Cruaud C."/>
            <person name="Duprat S."/>
            <person name="Brottier P."/>
            <person name="Coutanceau J.-P."/>
            <person name="Gouzy J."/>
            <person name="Parra G."/>
            <person name="Lardier G."/>
            <person name="Chapple C."/>
            <person name="McKernan K.J."/>
            <person name="McEwan P."/>
            <person name="Bosak S."/>
            <person name="Kellis M."/>
            <person name="Volff J.-N."/>
            <person name="Guigo R."/>
            <person name="Zody M.C."/>
            <person name="Mesirov J."/>
            <person name="Lindblad-Toh K."/>
            <person name="Birren B."/>
            <person name="Nusbaum C."/>
            <person name="Kahn D."/>
            <person name="Robinson-Rechavi M."/>
            <person name="Laudet V."/>
            <person name="Schachter V."/>
            <person name="Quetier F."/>
            <person name="Saurin W."/>
            <person name="Scarpelli C."/>
            <person name="Wincker P."/>
            <person name="Lander E.S."/>
            <person name="Weissenbach J."/>
            <person name="Roest Crollius H."/>
        </authorList>
    </citation>
    <scope>NUCLEOTIDE SEQUENCE [LARGE SCALE GENOMIC DNA]</scope>
</reference>
<reference evidence="1" key="2">
    <citation type="submission" date="2004-02" db="EMBL/GenBank/DDBJ databases">
        <authorList>
            <consortium name="Genoscope"/>
            <consortium name="Whitehead Institute Centre for Genome Research"/>
        </authorList>
    </citation>
    <scope>NUCLEOTIDE SEQUENCE</scope>
</reference>
<dbReference type="KEGG" id="tng:GSTEN00015642G001"/>
<proteinExistence type="predicted"/>
<gene>
    <name evidence="1" type="ORF">GSTENG00015642001</name>
</gene>
<comment type="caution">
    <text evidence="1">The sequence shown here is derived from an EMBL/GenBank/DDBJ whole genome shotgun (WGS) entry which is preliminary data.</text>
</comment>
<name>Q4SMR1_TETNG</name>
<dbReference type="EMBL" id="CAAE01014545">
    <property type="protein sequence ID" value="CAF98071.1"/>
    <property type="molecule type" value="Genomic_DNA"/>
</dbReference>
<sequence length="37" mass="4198">MKRLFPLSGLPVLIYSLREFLHPLCQDRSVPPGADCK</sequence>
<organism evidence="1">
    <name type="scientific">Tetraodon nigroviridis</name>
    <name type="common">Spotted green pufferfish</name>
    <name type="synonym">Chelonodon nigroviridis</name>
    <dbReference type="NCBI Taxonomy" id="99883"/>
    <lineage>
        <taxon>Eukaryota</taxon>
        <taxon>Metazoa</taxon>
        <taxon>Chordata</taxon>
        <taxon>Craniata</taxon>
        <taxon>Vertebrata</taxon>
        <taxon>Euteleostomi</taxon>
        <taxon>Actinopterygii</taxon>
        <taxon>Neopterygii</taxon>
        <taxon>Teleostei</taxon>
        <taxon>Neoteleostei</taxon>
        <taxon>Acanthomorphata</taxon>
        <taxon>Eupercaria</taxon>
        <taxon>Tetraodontiformes</taxon>
        <taxon>Tetradontoidea</taxon>
        <taxon>Tetraodontidae</taxon>
        <taxon>Tetraodon</taxon>
    </lineage>
</organism>
<protein>
    <submittedName>
        <fullName evidence="1">(spotted green pufferfish) hypothetical protein</fullName>
    </submittedName>
</protein>
<dbReference type="AlphaFoldDB" id="Q4SMR1"/>
<evidence type="ECO:0000313" key="1">
    <source>
        <dbReference type="EMBL" id="CAF98071.1"/>
    </source>
</evidence>